<proteinExistence type="predicted"/>
<dbReference type="InterPro" id="IPR050680">
    <property type="entry name" value="YpeA/RimI_acetyltransf"/>
</dbReference>
<evidence type="ECO:0000259" key="3">
    <source>
        <dbReference type="PROSITE" id="PS51186"/>
    </source>
</evidence>
<dbReference type="EMBL" id="JAGIOC010000001">
    <property type="protein sequence ID" value="MBP2409474.1"/>
    <property type="molecule type" value="Genomic_DNA"/>
</dbReference>
<dbReference type="InterPro" id="IPR016181">
    <property type="entry name" value="Acyl_CoA_acyltransferase"/>
</dbReference>
<gene>
    <name evidence="4" type="ORF">JOF44_002377</name>
</gene>
<organism evidence="4 5">
    <name type="scientific">Brachybacterium fresconis</name>
    <dbReference type="NCBI Taxonomy" id="173363"/>
    <lineage>
        <taxon>Bacteria</taxon>
        <taxon>Bacillati</taxon>
        <taxon>Actinomycetota</taxon>
        <taxon>Actinomycetes</taxon>
        <taxon>Micrococcales</taxon>
        <taxon>Dermabacteraceae</taxon>
        <taxon>Brachybacterium</taxon>
    </lineage>
</organism>
<feature type="domain" description="N-acetyltransferase" evidence="3">
    <location>
        <begin position="23"/>
        <end position="184"/>
    </location>
</feature>
<evidence type="ECO:0000256" key="1">
    <source>
        <dbReference type="ARBA" id="ARBA00022679"/>
    </source>
</evidence>
<dbReference type="RefSeq" id="WP_209891505.1">
    <property type="nucleotide sequence ID" value="NZ_BAAAJV010000034.1"/>
</dbReference>
<dbReference type="PANTHER" id="PTHR43420:SF47">
    <property type="entry name" value="N-ACETYLTRANSFERASE DOMAIN-CONTAINING PROTEIN"/>
    <property type="match status" value="1"/>
</dbReference>
<keyword evidence="2" id="KW-0012">Acyltransferase</keyword>
<dbReference type="Pfam" id="PF00583">
    <property type="entry name" value="Acetyltransf_1"/>
    <property type="match status" value="1"/>
</dbReference>
<dbReference type="PANTHER" id="PTHR43420">
    <property type="entry name" value="ACETYLTRANSFERASE"/>
    <property type="match status" value="1"/>
</dbReference>
<keyword evidence="1" id="KW-0808">Transferase</keyword>
<dbReference type="Gene3D" id="3.40.630.30">
    <property type="match status" value="1"/>
</dbReference>
<protein>
    <submittedName>
        <fullName evidence="4">Ribosomal protein S18 acetylase RimI-like enzyme</fullName>
    </submittedName>
</protein>
<dbReference type="PROSITE" id="PS51186">
    <property type="entry name" value="GNAT"/>
    <property type="match status" value="1"/>
</dbReference>
<reference evidence="4 5" key="1">
    <citation type="submission" date="2021-03" db="EMBL/GenBank/DDBJ databases">
        <title>Sequencing the genomes of 1000 actinobacteria strains.</title>
        <authorList>
            <person name="Klenk H.-P."/>
        </authorList>
    </citation>
    <scope>NUCLEOTIDE SEQUENCE [LARGE SCALE GENOMIC DNA]</scope>
    <source>
        <strain evidence="4 5">DSM 14564</strain>
    </source>
</reference>
<evidence type="ECO:0000313" key="5">
    <source>
        <dbReference type="Proteomes" id="UP000698222"/>
    </source>
</evidence>
<dbReference type="SUPFAM" id="SSF55729">
    <property type="entry name" value="Acyl-CoA N-acyltransferases (Nat)"/>
    <property type="match status" value="1"/>
</dbReference>
<comment type="caution">
    <text evidence="4">The sequence shown here is derived from an EMBL/GenBank/DDBJ whole genome shotgun (WGS) entry which is preliminary data.</text>
</comment>
<dbReference type="InterPro" id="IPR000182">
    <property type="entry name" value="GNAT_dom"/>
</dbReference>
<accession>A0ABS4YL60</accession>
<dbReference type="Proteomes" id="UP000698222">
    <property type="component" value="Unassembled WGS sequence"/>
</dbReference>
<evidence type="ECO:0000256" key="2">
    <source>
        <dbReference type="ARBA" id="ARBA00023315"/>
    </source>
</evidence>
<evidence type="ECO:0000313" key="4">
    <source>
        <dbReference type="EMBL" id="MBP2409474.1"/>
    </source>
</evidence>
<sequence>MSSYSNWGEGAGVSPVVSWREELRVEPCSQSDLEHLLSQDLTLQVAAHHRERFALQRSGVASYLLAWRGPQNVGRATIYNESKYKPVRAAHPGVAEINALEAEPRRQGIGTAIITAAELVAARQGRASMGLAVEPSNPEARRLYERLGYVLWGRGEVTDEWVESGTRGEVVHQNSCDYMIKSLSSVASGPALDQDDRDG</sequence>
<dbReference type="CDD" id="cd04301">
    <property type="entry name" value="NAT_SF"/>
    <property type="match status" value="1"/>
</dbReference>
<keyword evidence="5" id="KW-1185">Reference proteome</keyword>
<name>A0ABS4YL60_9MICO</name>